<dbReference type="AlphaFoldDB" id="A0AB37G8I8"/>
<dbReference type="GO" id="GO:0022857">
    <property type="term" value="F:transmembrane transporter activity"/>
    <property type="evidence" value="ECO:0007669"/>
    <property type="project" value="InterPro"/>
</dbReference>
<organism evidence="10 12">
    <name type="scientific">Corynebacterium amycolatum</name>
    <dbReference type="NCBI Taxonomy" id="43765"/>
    <lineage>
        <taxon>Bacteria</taxon>
        <taxon>Bacillati</taxon>
        <taxon>Actinomycetota</taxon>
        <taxon>Actinomycetes</taxon>
        <taxon>Mycobacteriales</taxon>
        <taxon>Corynebacteriaceae</taxon>
        <taxon>Corynebacterium</taxon>
    </lineage>
</organism>
<feature type="transmembrane region" description="Helical" evidence="8">
    <location>
        <begin position="65"/>
        <end position="89"/>
    </location>
</feature>
<keyword evidence="13" id="KW-1185">Reference proteome</keyword>
<feature type="transmembrane region" description="Helical" evidence="8">
    <location>
        <begin position="457"/>
        <end position="478"/>
    </location>
</feature>
<feature type="transmembrane region" description="Helical" evidence="8">
    <location>
        <begin position="101"/>
        <end position="120"/>
    </location>
</feature>
<evidence type="ECO:0000256" key="7">
    <source>
        <dbReference type="ARBA" id="ARBA00023136"/>
    </source>
</evidence>
<evidence type="ECO:0000256" key="4">
    <source>
        <dbReference type="ARBA" id="ARBA00022475"/>
    </source>
</evidence>
<sequence length="488" mass="51438">MVSESEGSELSPSSEAAQAKAPKNAYMAIYVLLAAAFMAILNETVMSVAIPVVKADLNISAATAGWLTTAFLLTMAVVIPVTGFLIASVRFRTLFAISQGLFVVGTLIGAFAPGFAIVLLARVVQASGTAVLLPLLMTTVLNVVPEHERGRMMGRMSIVIAVAPAIGPTFSGLILEIANNNWHALFDTMLPLGLLVLVVGVILVPNIEENFAKPIDILSVFLSAGAFGPLVYALSRVGAEFSLIDGILCAAGIVLLVLFIMRQRRLAPRNRALLDLRTFRTKSFTLSTTILTFGFMLMFGVIIILPLYLNLRGVDVKTIGLIVMPGPLIMGLMGPTVGRLFDTYGPRPLAIPGSIVLALGLFGLGFISASTPLWWIVACHIVFEIGLGLLFTPLFTFGLGDLPKNLYPDGSAILNTLQQVAGAVGTALFVALSTVIAAGLSGAGAAAPATDDLIRGYSIAMFTAAGLGVVLIFLTTLLKPQRKKIALQ</sequence>
<comment type="subcellular location">
    <subcellularLocation>
        <location evidence="1">Cell membrane</location>
        <topology evidence="1">Multi-pass membrane protein</topology>
    </subcellularLocation>
</comment>
<evidence type="ECO:0000313" key="10">
    <source>
        <dbReference type="EMBL" id="QPR30272.1"/>
    </source>
</evidence>
<dbReference type="Pfam" id="PF07690">
    <property type="entry name" value="MFS_1"/>
    <property type="match status" value="1"/>
</dbReference>
<feature type="domain" description="Major facilitator superfamily (MFS) profile" evidence="9">
    <location>
        <begin position="28"/>
        <end position="483"/>
    </location>
</feature>
<name>A0AB37G8I8_CORAY</name>
<keyword evidence="7 8" id="KW-0472">Membrane</keyword>
<evidence type="ECO:0000256" key="3">
    <source>
        <dbReference type="ARBA" id="ARBA00022448"/>
    </source>
</evidence>
<feature type="transmembrane region" description="Helical" evidence="8">
    <location>
        <begin position="283"/>
        <end position="307"/>
    </location>
</feature>
<feature type="transmembrane region" description="Helical" evidence="8">
    <location>
        <begin position="241"/>
        <end position="262"/>
    </location>
</feature>
<feature type="transmembrane region" description="Helical" evidence="8">
    <location>
        <begin position="184"/>
        <end position="205"/>
    </location>
</feature>
<dbReference type="PRINTS" id="PR01036">
    <property type="entry name" value="TCRTETB"/>
</dbReference>
<dbReference type="InterPro" id="IPR011701">
    <property type="entry name" value="MFS"/>
</dbReference>
<dbReference type="PANTHER" id="PTHR42718:SF9">
    <property type="entry name" value="MAJOR FACILITATOR SUPERFAMILY MULTIDRUG TRANSPORTER MFSC"/>
    <property type="match status" value="1"/>
</dbReference>
<evidence type="ECO:0000313" key="13">
    <source>
        <dbReference type="Proteomes" id="UP000595198"/>
    </source>
</evidence>
<feature type="transmembrane region" description="Helical" evidence="8">
    <location>
        <begin position="217"/>
        <end position="235"/>
    </location>
</feature>
<evidence type="ECO:0000256" key="1">
    <source>
        <dbReference type="ARBA" id="ARBA00004651"/>
    </source>
</evidence>
<protein>
    <submittedName>
        <fullName evidence="10">Multidrug efflux MFS transporter</fullName>
    </submittedName>
</protein>
<dbReference type="Proteomes" id="UP000594774">
    <property type="component" value="Chromosome"/>
</dbReference>
<dbReference type="Proteomes" id="UP000595198">
    <property type="component" value="Chromosome"/>
</dbReference>
<feature type="transmembrane region" description="Helical" evidence="8">
    <location>
        <begin position="28"/>
        <end position="53"/>
    </location>
</feature>
<keyword evidence="5 8" id="KW-0812">Transmembrane</keyword>
<evidence type="ECO:0000256" key="2">
    <source>
        <dbReference type="ARBA" id="ARBA00008537"/>
    </source>
</evidence>
<dbReference type="CDD" id="cd17503">
    <property type="entry name" value="MFS_LmrB_MDR_like"/>
    <property type="match status" value="1"/>
</dbReference>
<dbReference type="InterPro" id="IPR036259">
    <property type="entry name" value="MFS_trans_sf"/>
</dbReference>
<dbReference type="EMBL" id="CP066023">
    <property type="protein sequence ID" value="QQB82109.1"/>
    <property type="molecule type" value="Genomic_DNA"/>
</dbReference>
<keyword evidence="3" id="KW-0813">Transport</keyword>
<dbReference type="GO" id="GO:0005886">
    <property type="term" value="C:plasma membrane"/>
    <property type="evidence" value="ECO:0007669"/>
    <property type="project" value="UniProtKB-SubCell"/>
</dbReference>
<keyword evidence="4" id="KW-1003">Cell membrane</keyword>
<feature type="transmembrane region" description="Helical" evidence="8">
    <location>
        <begin position="420"/>
        <end position="445"/>
    </location>
</feature>
<evidence type="ECO:0000256" key="6">
    <source>
        <dbReference type="ARBA" id="ARBA00022989"/>
    </source>
</evidence>
<gene>
    <name evidence="10" type="ORF">I6G95_08590</name>
    <name evidence="11" type="ORF">I6H48_09150</name>
</gene>
<feature type="transmembrane region" description="Helical" evidence="8">
    <location>
        <begin position="156"/>
        <end position="178"/>
    </location>
</feature>
<dbReference type="EMBL" id="CP065628">
    <property type="protein sequence ID" value="QPR30272.1"/>
    <property type="molecule type" value="Genomic_DNA"/>
</dbReference>
<feature type="transmembrane region" description="Helical" evidence="8">
    <location>
        <begin position="126"/>
        <end position="144"/>
    </location>
</feature>
<dbReference type="InterPro" id="IPR004638">
    <property type="entry name" value="EmrB-like"/>
</dbReference>
<feature type="transmembrane region" description="Helical" evidence="8">
    <location>
        <begin position="319"/>
        <end position="337"/>
    </location>
</feature>
<reference evidence="12 13" key="1">
    <citation type="submission" date="2020-12" db="EMBL/GenBank/DDBJ databases">
        <title>FDA dAtabase for Regulatory Grade micrObial Sequences (FDA-ARGOS): Supporting development and validation of Infectious Disease Dx tests.</title>
        <authorList>
            <person name="Sproer C."/>
            <person name="Gronow S."/>
            <person name="Severitt S."/>
            <person name="Schroder I."/>
            <person name="Tallon L."/>
            <person name="Sadzewicz L."/>
            <person name="Zhao X."/>
            <person name="Boylan J."/>
            <person name="Ott S."/>
            <person name="Bowen H."/>
            <person name="Vavikolanu K."/>
            <person name="Mehta A."/>
            <person name="Aluvathingal J."/>
            <person name="Nadendla S."/>
            <person name="Lowell S."/>
            <person name="Myers T."/>
            <person name="Yan Y."/>
            <person name="Sichtig H."/>
        </authorList>
    </citation>
    <scope>NUCLEOTIDE SEQUENCE [LARGE SCALE GENOMIC DNA]</scope>
    <source>
        <strain evidence="10 12">FDAARGOS_938</strain>
        <strain evidence="11 13">FDAARGOS_991</strain>
    </source>
</reference>
<dbReference type="PROSITE" id="PS50850">
    <property type="entry name" value="MFS"/>
    <property type="match status" value="1"/>
</dbReference>
<evidence type="ECO:0000313" key="11">
    <source>
        <dbReference type="EMBL" id="QQB82109.1"/>
    </source>
</evidence>
<dbReference type="NCBIfam" id="TIGR00711">
    <property type="entry name" value="efflux_EmrB"/>
    <property type="match status" value="1"/>
</dbReference>
<dbReference type="Gene3D" id="1.20.1720.10">
    <property type="entry name" value="Multidrug resistance protein D"/>
    <property type="match status" value="1"/>
</dbReference>
<keyword evidence="6 8" id="KW-1133">Transmembrane helix</keyword>
<dbReference type="Gene3D" id="1.20.1250.20">
    <property type="entry name" value="MFS general substrate transporter like domains"/>
    <property type="match status" value="1"/>
</dbReference>
<feature type="transmembrane region" description="Helical" evidence="8">
    <location>
        <begin position="373"/>
        <end position="399"/>
    </location>
</feature>
<evidence type="ECO:0000256" key="8">
    <source>
        <dbReference type="SAM" id="Phobius"/>
    </source>
</evidence>
<dbReference type="InterPro" id="IPR020846">
    <property type="entry name" value="MFS_dom"/>
</dbReference>
<comment type="similarity">
    <text evidence="2">Belongs to the major facilitator superfamily. EmrB family.</text>
</comment>
<accession>A0AB37G8I8</accession>
<dbReference type="PANTHER" id="PTHR42718">
    <property type="entry name" value="MAJOR FACILITATOR SUPERFAMILY MULTIDRUG TRANSPORTER MFSC"/>
    <property type="match status" value="1"/>
</dbReference>
<feature type="transmembrane region" description="Helical" evidence="8">
    <location>
        <begin position="349"/>
        <end position="367"/>
    </location>
</feature>
<evidence type="ECO:0000259" key="9">
    <source>
        <dbReference type="PROSITE" id="PS50850"/>
    </source>
</evidence>
<evidence type="ECO:0000256" key="5">
    <source>
        <dbReference type="ARBA" id="ARBA00022692"/>
    </source>
</evidence>
<proteinExistence type="inferred from homology"/>
<evidence type="ECO:0000313" key="12">
    <source>
        <dbReference type="Proteomes" id="UP000594774"/>
    </source>
</evidence>
<dbReference type="SUPFAM" id="SSF103473">
    <property type="entry name" value="MFS general substrate transporter"/>
    <property type="match status" value="1"/>
</dbReference>